<keyword evidence="7" id="KW-1185">Reference proteome</keyword>
<dbReference type="InterPro" id="IPR010196">
    <property type="entry name" value="OSB_synthase_MenC1"/>
</dbReference>
<feature type="domain" description="Mandelate racemase/muconate lactonizing enzyme C-terminal" evidence="5">
    <location>
        <begin position="82"/>
        <end position="176"/>
    </location>
</feature>
<keyword evidence="1 4" id="KW-0479">Metal-binding</keyword>
<feature type="binding site" evidence="4">
    <location>
        <position position="185"/>
    </location>
    <ligand>
        <name>Mg(2+)</name>
        <dbReference type="ChEBI" id="CHEBI:18420"/>
    </ligand>
</feature>
<feature type="active site" description="Proton acceptor" evidence="4">
    <location>
        <position position="209"/>
    </location>
</feature>
<dbReference type="RefSeq" id="WP_286264789.1">
    <property type="nucleotide sequence ID" value="NZ_AP028056.1"/>
</dbReference>
<gene>
    <name evidence="4" type="primary">menC</name>
    <name evidence="6" type="ORF">brsh051_21160</name>
</gene>
<dbReference type="Pfam" id="PF18374">
    <property type="entry name" value="Enolase_like_N"/>
    <property type="match status" value="1"/>
</dbReference>
<comment type="catalytic activity">
    <reaction evidence="4">
        <text>(1R,6R)-6-hydroxy-2-succinyl-cyclohexa-2,4-diene-1-carboxylate = 2-succinylbenzoate + H2O</text>
        <dbReference type="Rhea" id="RHEA:10196"/>
        <dbReference type="ChEBI" id="CHEBI:15377"/>
        <dbReference type="ChEBI" id="CHEBI:18325"/>
        <dbReference type="ChEBI" id="CHEBI:58689"/>
        <dbReference type="EC" id="4.2.1.113"/>
    </reaction>
</comment>
<dbReference type="PANTHER" id="PTHR48073:SF2">
    <property type="entry name" value="O-SUCCINYLBENZOATE SYNTHASE"/>
    <property type="match status" value="1"/>
</dbReference>
<evidence type="ECO:0000256" key="3">
    <source>
        <dbReference type="ARBA" id="ARBA00023239"/>
    </source>
</evidence>
<reference evidence="6" key="1">
    <citation type="journal article" date="2024" name="Int. J. Syst. Evol. Microbiol.">
        <title>Brooklawnia propionicigenes sp. nov., a facultatively anaerobic, propionate-producing bacterium isolated from a methanogenic reactor treating waste from cattle farms.</title>
        <authorList>
            <person name="Akita Y."/>
            <person name="Ueki A."/>
            <person name="Tonouchi A."/>
            <person name="Sugawara Y."/>
            <person name="Honma S."/>
            <person name="Kaku N."/>
            <person name="Ueki K."/>
        </authorList>
    </citation>
    <scope>NUCLEOTIDE SEQUENCE</scope>
    <source>
        <strain evidence="6">SH051</strain>
    </source>
</reference>
<dbReference type="SUPFAM" id="SSF51604">
    <property type="entry name" value="Enolase C-terminal domain-like"/>
    <property type="match status" value="1"/>
</dbReference>
<keyword evidence="3 4" id="KW-0456">Lyase</keyword>
<comment type="pathway">
    <text evidence="4">Quinol/quinone metabolism; menaquinone biosynthesis.</text>
</comment>
<dbReference type="PANTHER" id="PTHR48073">
    <property type="entry name" value="O-SUCCINYLBENZOATE SYNTHASE-RELATED"/>
    <property type="match status" value="1"/>
</dbReference>
<comment type="function">
    <text evidence="4">Converts 2-succinyl-6-hydroxy-2,4-cyclohexadiene-1-carboxylate (SHCHC) to 2-succinylbenzoate (OSB).</text>
</comment>
<evidence type="ECO:0000313" key="6">
    <source>
        <dbReference type="EMBL" id="BEH02835.1"/>
    </source>
</evidence>
<dbReference type="GO" id="GO:0000287">
    <property type="term" value="F:magnesium ion binding"/>
    <property type="evidence" value="ECO:0007669"/>
    <property type="project" value="UniProtKB-UniRule"/>
</dbReference>
<comment type="pathway">
    <text evidence="4">Quinol/quinone metabolism; 1,4-dihydroxy-2-naphthoate biosynthesis; 1,4-dihydroxy-2-naphthoate from chorismate: step 4/7.</text>
</comment>
<comment type="similarity">
    <text evidence="4">Belongs to the mandelate racemase/muconate lactonizing enzyme family. MenC type 1 subfamily.</text>
</comment>
<dbReference type="Pfam" id="PF13378">
    <property type="entry name" value="MR_MLE_C"/>
    <property type="match status" value="1"/>
</dbReference>
<dbReference type="SFLD" id="SFLDG00180">
    <property type="entry name" value="muconate_cycloisomerase"/>
    <property type="match status" value="1"/>
</dbReference>
<keyword evidence="4" id="KW-0474">Menaquinone biosynthesis</keyword>
<dbReference type="NCBIfam" id="NF002782">
    <property type="entry name" value="PRK02901.1"/>
    <property type="match status" value="1"/>
</dbReference>
<dbReference type="EC" id="4.2.1.113" evidence="4"/>
<name>A0AAN0KIX3_9ACTN</name>
<evidence type="ECO:0000256" key="4">
    <source>
        <dbReference type="HAMAP-Rule" id="MF_00470"/>
    </source>
</evidence>
<protein>
    <recommendedName>
        <fullName evidence="4">o-succinylbenzoate synthase</fullName>
        <shortName evidence="4">OSB synthase</shortName>
        <shortName evidence="4">OSBS</shortName>
        <ecNumber evidence="4">4.2.1.113</ecNumber>
    </recommendedName>
    <alternativeName>
        <fullName evidence="4">4-(2'-carboxyphenyl)-4-oxybutyric acid synthase</fullName>
    </alternativeName>
    <alternativeName>
        <fullName evidence="4">o-succinylbenzoic acid synthase</fullName>
    </alternativeName>
</protein>
<dbReference type="Gene3D" id="3.20.20.120">
    <property type="entry name" value="Enolase-like C-terminal domain"/>
    <property type="match status" value="1"/>
</dbReference>
<dbReference type="InterPro" id="IPR036849">
    <property type="entry name" value="Enolase-like_C_sf"/>
</dbReference>
<dbReference type="SFLD" id="SFLDS00001">
    <property type="entry name" value="Enolase"/>
    <property type="match status" value="1"/>
</dbReference>
<evidence type="ECO:0000256" key="2">
    <source>
        <dbReference type="ARBA" id="ARBA00022842"/>
    </source>
</evidence>
<evidence type="ECO:0000313" key="7">
    <source>
        <dbReference type="Proteomes" id="UP001431656"/>
    </source>
</evidence>
<keyword evidence="2 4" id="KW-0460">Magnesium</keyword>
<dbReference type="GO" id="GO:0043748">
    <property type="term" value="F:O-succinylbenzoate synthase activity"/>
    <property type="evidence" value="ECO:0007669"/>
    <property type="project" value="UniProtKB-EC"/>
</dbReference>
<dbReference type="SFLD" id="SFLDF00009">
    <property type="entry name" value="o-succinylbenzoate_synthase"/>
    <property type="match status" value="1"/>
</dbReference>
<accession>A0AAN0KIX3</accession>
<dbReference type="AlphaFoldDB" id="A0AAN0KIX3"/>
<feature type="binding site" evidence="4">
    <location>
        <position position="131"/>
    </location>
    <ligand>
        <name>Mg(2+)</name>
        <dbReference type="ChEBI" id="CHEBI:18420"/>
    </ligand>
</feature>
<dbReference type="KEGG" id="broo:brsh051_21160"/>
<sequence length="324" mass="35943">MFAGVFDEVFVYSIPMRLPMRNITTREGMLLRRRDRWSEWSPFLEYSDADAARWLQASLLRTDPEIRRDRIPVNVTIPVVSPRRAADLVRCSGCRTAKVKVADPNSCLEDDLARLASVRAALGDEGAVRVDANGAWSVDRAERALTAMAAYNLQYAEQPCASVEELAELRRRLRDKQIDVPIAADESIRRAEDPYRVAELDAADVIVLKTQPLGGWRRCVELATDLGLPAVISSALETSVGIWAGLQAAAALPSLDLACGLNTVKMLADDVIDQPLIATDGYLVLGERPIPSPIALLRVRADSARQTWWRDRLNRCLALAMDKH</sequence>
<dbReference type="SMART" id="SM00922">
    <property type="entry name" value="MR_MLE"/>
    <property type="match status" value="1"/>
</dbReference>
<feature type="binding site" evidence="4">
    <location>
        <position position="157"/>
    </location>
    <ligand>
        <name>Mg(2+)</name>
        <dbReference type="ChEBI" id="CHEBI:18420"/>
    </ligand>
</feature>
<dbReference type="Proteomes" id="UP001431656">
    <property type="component" value="Chromosome"/>
</dbReference>
<evidence type="ECO:0000259" key="5">
    <source>
        <dbReference type="SMART" id="SM00922"/>
    </source>
</evidence>
<comment type="cofactor">
    <cofactor evidence="4">
        <name>a divalent metal cation</name>
        <dbReference type="ChEBI" id="CHEBI:60240"/>
    </cofactor>
</comment>
<dbReference type="CDD" id="cd03320">
    <property type="entry name" value="OSBS"/>
    <property type="match status" value="1"/>
</dbReference>
<feature type="active site" description="Proton donor" evidence="4">
    <location>
        <position position="100"/>
    </location>
</feature>
<dbReference type="HAMAP" id="MF_00470">
    <property type="entry name" value="MenC_1"/>
    <property type="match status" value="1"/>
</dbReference>
<dbReference type="EMBL" id="AP028056">
    <property type="protein sequence ID" value="BEH02835.1"/>
    <property type="molecule type" value="Genomic_DNA"/>
</dbReference>
<proteinExistence type="inferred from homology"/>
<organism evidence="6 7">
    <name type="scientific">Brooklawnia propionicigenes</name>
    <dbReference type="NCBI Taxonomy" id="3041175"/>
    <lineage>
        <taxon>Bacteria</taxon>
        <taxon>Bacillati</taxon>
        <taxon>Actinomycetota</taxon>
        <taxon>Actinomycetes</taxon>
        <taxon>Propionibacteriales</taxon>
        <taxon>Propionibacteriaceae</taxon>
        <taxon>Brooklawnia</taxon>
    </lineage>
</organism>
<dbReference type="InterPro" id="IPR013342">
    <property type="entry name" value="Mandelate_racemase_C"/>
</dbReference>
<dbReference type="GO" id="GO:0009234">
    <property type="term" value="P:menaquinone biosynthetic process"/>
    <property type="evidence" value="ECO:0007669"/>
    <property type="project" value="UniProtKB-UniRule"/>
</dbReference>
<evidence type="ECO:0000256" key="1">
    <source>
        <dbReference type="ARBA" id="ARBA00022723"/>
    </source>
</evidence>
<dbReference type="InterPro" id="IPR029065">
    <property type="entry name" value="Enolase_C-like"/>
</dbReference>